<name>A0A177B8G3_9BILA</name>
<gene>
    <name evidence="2" type="ORF">A3Q56_02401</name>
</gene>
<accession>A0A177B8G3</accession>
<comment type="caution">
    <text evidence="2">The sequence shown here is derived from an EMBL/GenBank/DDBJ whole genome shotgun (WGS) entry which is preliminary data.</text>
</comment>
<keyword evidence="1" id="KW-0175">Coiled coil</keyword>
<organism evidence="2 3">
    <name type="scientific">Intoshia linei</name>
    <dbReference type="NCBI Taxonomy" id="1819745"/>
    <lineage>
        <taxon>Eukaryota</taxon>
        <taxon>Metazoa</taxon>
        <taxon>Spiralia</taxon>
        <taxon>Lophotrochozoa</taxon>
        <taxon>Mesozoa</taxon>
        <taxon>Orthonectida</taxon>
        <taxon>Rhopaluridae</taxon>
        <taxon>Intoshia</taxon>
    </lineage>
</organism>
<evidence type="ECO:0000256" key="1">
    <source>
        <dbReference type="SAM" id="Coils"/>
    </source>
</evidence>
<dbReference type="EMBL" id="LWCA01000221">
    <property type="protein sequence ID" value="OAF69851.1"/>
    <property type="molecule type" value="Genomic_DNA"/>
</dbReference>
<protein>
    <submittedName>
        <fullName evidence="2">Uncharacterized protein</fullName>
    </submittedName>
</protein>
<evidence type="ECO:0000313" key="3">
    <source>
        <dbReference type="Proteomes" id="UP000078046"/>
    </source>
</evidence>
<keyword evidence="3" id="KW-1185">Reference proteome</keyword>
<evidence type="ECO:0000313" key="2">
    <source>
        <dbReference type="EMBL" id="OAF69851.1"/>
    </source>
</evidence>
<dbReference type="AlphaFoldDB" id="A0A177B8G3"/>
<dbReference type="Proteomes" id="UP000078046">
    <property type="component" value="Unassembled WGS sequence"/>
</dbReference>
<proteinExistence type="predicted"/>
<reference evidence="2 3" key="1">
    <citation type="submission" date="2016-04" db="EMBL/GenBank/DDBJ databases">
        <title>The genome of Intoshia linei affirms orthonectids as highly simplified spiralians.</title>
        <authorList>
            <person name="Mikhailov K.V."/>
            <person name="Slusarev G.S."/>
            <person name="Nikitin M.A."/>
            <person name="Logacheva M.D."/>
            <person name="Penin A."/>
            <person name="Aleoshin V."/>
            <person name="Panchin Y.V."/>
        </authorList>
    </citation>
    <scope>NUCLEOTIDE SEQUENCE [LARGE SCALE GENOMIC DNA]</scope>
    <source>
        <strain evidence="2">Intl2013</strain>
        <tissue evidence="2">Whole animal</tissue>
    </source>
</reference>
<sequence length="123" mass="14236">MENSNLVNGMHFSKRNDVDKKAKLSNNLKQLKSMIVSAKKKLEKCLNNVGCLTSCSKKTVFDSDDKVSEPILSDPDKIKKHQTEIQIRLNKYKRLIQLSNEFDKKNKCKSQPKESDQQILRNR</sequence>
<feature type="coiled-coil region" evidence="1">
    <location>
        <begin position="21"/>
        <end position="48"/>
    </location>
</feature>